<dbReference type="OrthoDB" id="18230at2157"/>
<evidence type="ECO:0000256" key="2">
    <source>
        <dbReference type="ARBA" id="ARBA00030414"/>
    </source>
</evidence>
<dbReference type="SUPFAM" id="SSF56235">
    <property type="entry name" value="N-terminal nucleophile aminohydrolases (Ntn hydrolases)"/>
    <property type="match status" value="1"/>
</dbReference>
<dbReference type="CDD" id="cd04703">
    <property type="entry name" value="Asparaginase_2_like_1"/>
    <property type="match status" value="1"/>
</dbReference>
<dbReference type="InterPro" id="IPR029055">
    <property type="entry name" value="Ntn_hydrolases_N"/>
</dbReference>
<evidence type="ECO:0000256" key="5">
    <source>
        <dbReference type="PIRSR" id="PIRSR600246-1"/>
    </source>
</evidence>
<evidence type="ECO:0000256" key="8">
    <source>
        <dbReference type="SAM" id="MobiDB-lite"/>
    </source>
</evidence>
<organism evidence="9 10">
    <name type="scientific">Haloferax larsenii</name>
    <dbReference type="NCBI Taxonomy" id="302484"/>
    <lineage>
        <taxon>Archaea</taxon>
        <taxon>Methanobacteriati</taxon>
        <taxon>Methanobacteriota</taxon>
        <taxon>Stenosarchaea group</taxon>
        <taxon>Halobacteria</taxon>
        <taxon>Halobacteriales</taxon>
        <taxon>Haloferacaceae</taxon>
        <taxon>Haloferax</taxon>
    </lineage>
</organism>
<dbReference type="Pfam" id="PF01112">
    <property type="entry name" value="Asparaginase_2"/>
    <property type="match status" value="1"/>
</dbReference>
<gene>
    <name evidence="9" type="ORF">SAMN04488691_11184</name>
</gene>
<feature type="site" description="Cleavage; by autolysis" evidence="7">
    <location>
        <begin position="185"/>
        <end position="186"/>
    </location>
</feature>
<dbReference type="AlphaFoldDB" id="A0A1H7U5L5"/>
<evidence type="ECO:0000256" key="4">
    <source>
        <dbReference type="ARBA" id="ARBA00049366"/>
    </source>
</evidence>
<dbReference type="InterPro" id="IPR000246">
    <property type="entry name" value="Peptidase_T2"/>
</dbReference>
<feature type="active site" description="Nucleophile" evidence="5">
    <location>
        <position position="186"/>
    </location>
</feature>
<evidence type="ECO:0000313" key="10">
    <source>
        <dbReference type="Proteomes" id="UP000183894"/>
    </source>
</evidence>
<evidence type="ECO:0000256" key="1">
    <source>
        <dbReference type="ARBA" id="ARBA00012920"/>
    </source>
</evidence>
<dbReference type="PANTHER" id="PTHR10188:SF6">
    <property type="entry name" value="N(4)-(BETA-N-ACETYLGLUCOSAMINYL)-L-ASPARAGINASE"/>
    <property type="match status" value="1"/>
</dbReference>
<sequence>MRIVLHGGAGDAPDEPEPRQEVLDEAAAEGVAESDPLSAVETAVRILESDRRFNAGVGGAVQSDGVVRTDAGVMLSDRRAGAATGMEGVEHAVSVARGVLEETPHVCLAGDPAVDFAADIGVETGVDLFTEETRERWEAANAPEGSPSEHLTWLTERFGGSTSDPTAQVSDGQLAASNADLPGHDTVGAVATDGETFASATSTGGRWFALAGRVGDVPQLGSGFYASPAGGASTTGAGEDIARVTLARRAVGHLERGCDAQTAADLAIEEFGELTGSSAGVILLDDEGVGSAFNSEDMQTSTASR</sequence>
<comment type="catalytic activity">
    <reaction evidence="4">
        <text>L-asparagine + H2O = L-aspartate + NH4(+)</text>
        <dbReference type="Rhea" id="RHEA:21016"/>
        <dbReference type="ChEBI" id="CHEBI:15377"/>
        <dbReference type="ChEBI" id="CHEBI:28938"/>
        <dbReference type="ChEBI" id="CHEBI:29991"/>
        <dbReference type="ChEBI" id="CHEBI:58048"/>
        <dbReference type="EC" id="3.5.1.1"/>
    </reaction>
</comment>
<dbReference type="Proteomes" id="UP000183894">
    <property type="component" value="Unassembled WGS sequence"/>
</dbReference>
<dbReference type="Gene3D" id="3.60.20.30">
    <property type="entry name" value="(Glycosyl)asparaginase"/>
    <property type="match status" value="1"/>
</dbReference>
<dbReference type="GO" id="GO:0005737">
    <property type="term" value="C:cytoplasm"/>
    <property type="evidence" value="ECO:0007669"/>
    <property type="project" value="TreeGrafter"/>
</dbReference>
<accession>A0A1H7U5L5</accession>
<evidence type="ECO:0000313" key="9">
    <source>
        <dbReference type="EMBL" id="SEL92382.1"/>
    </source>
</evidence>
<reference evidence="9 10" key="1">
    <citation type="submission" date="2016-10" db="EMBL/GenBank/DDBJ databases">
        <authorList>
            <person name="de Groot N.N."/>
        </authorList>
    </citation>
    <scope>NUCLEOTIDE SEQUENCE [LARGE SCALE GENOMIC DNA]</scope>
    <source>
        <strain evidence="9 10">CDM_5</strain>
    </source>
</reference>
<proteinExistence type="predicted"/>
<name>A0A1H7U5L5_HALLR</name>
<feature type="binding site" evidence="6">
    <location>
        <begin position="235"/>
        <end position="238"/>
    </location>
    <ligand>
        <name>substrate</name>
    </ligand>
</feature>
<dbReference type="GO" id="GO:0004067">
    <property type="term" value="F:asparaginase activity"/>
    <property type="evidence" value="ECO:0007669"/>
    <property type="project" value="UniProtKB-EC"/>
</dbReference>
<dbReference type="PANTHER" id="PTHR10188">
    <property type="entry name" value="L-ASPARAGINASE"/>
    <property type="match status" value="1"/>
</dbReference>
<protein>
    <recommendedName>
        <fullName evidence="3">Plant-type L-asparaginase</fullName>
        <ecNumber evidence="1">3.5.1.1</ecNumber>
    </recommendedName>
    <alternativeName>
        <fullName evidence="2">L-asparagine amidohydrolase</fullName>
    </alternativeName>
</protein>
<dbReference type="EC" id="3.5.1.1" evidence="1"/>
<evidence type="ECO:0000256" key="6">
    <source>
        <dbReference type="PIRSR" id="PIRSR600246-2"/>
    </source>
</evidence>
<dbReference type="EMBL" id="FOAD01000011">
    <property type="protein sequence ID" value="SEL92382.1"/>
    <property type="molecule type" value="Genomic_DNA"/>
</dbReference>
<feature type="region of interest" description="Disordered" evidence="8">
    <location>
        <begin position="1"/>
        <end position="35"/>
    </location>
</feature>
<feature type="binding site" evidence="6">
    <location>
        <begin position="213"/>
        <end position="216"/>
    </location>
    <ligand>
        <name>substrate</name>
    </ligand>
</feature>
<dbReference type="RefSeq" id="WP_074796323.1">
    <property type="nucleotide sequence ID" value="NZ_FOAD01000011.1"/>
</dbReference>
<evidence type="ECO:0000256" key="7">
    <source>
        <dbReference type="PIRSR" id="PIRSR600246-3"/>
    </source>
</evidence>
<evidence type="ECO:0000256" key="3">
    <source>
        <dbReference type="ARBA" id="ARBA00044776"/>
    </source>
</evidence>